<dbReference type="AlphaFoldDB" id="A0A7H0H9X8"/>
<gene>
    <name evidence="3" type="ORF">H9L22_08990</name>
</gene>
<dbReference type="RefSeq" id="WP_187722433.1">
    <property type="nucleotide sequence ID" value="NZ_BAABBL010000006.1"/>
</dbReference>
<name>A0A7H0H9X8_9ACTN</name>
<evidence type="ECO:0000313" key="4">
    <source>
        <dbReference type="Proteomes" id="UP000516117"/>
    </source>
</evidence>
<dbReference type="Proteomes" id="UP000516117">
    <property type="component" value="Chromosome"/>
</dbReference>
<evidence type="ECO:0000256" key="1">
    <source>
        <dbReference type="SAM" id="MobiDB-lite"/>
    </source>
</evidence>
<feature type="transmembrane region" description="Helical" evidence="2">
    <location>
        <begin position="56"/>
        <end position="72"/>
    </location>
</feature>
<sequence length="196" mass="21117">MEPRVFGYREWVTAQVRPVAEIRRSVRLSYAGAIVAGLLAVICLAVLVAVRPLQQQLIAGVVVLGAAAVLLFRRADADRRNLLRADEGGSVSAAGPYALRIDDDGIHFPDTFDTPADTWPFEGTGVEVMTVTKKDIVQLTHPGRTPRHFYATALTDPLADVVAEIESRQPSAADGPDVTAEPGEQPEGQQHQDPDA</sequence>
<reference evidence="3 4" key="1">
    <citation type="submission" date="2020-08" db="EMBL/GenBank/DDBJ databases">
        <title>Genome sequence of Tessaracoccus defluvii JCM 17540T.</title>
        <authorList>
            <person name="Hyun D.-W."/>
            <person name="Bae J.-W."/>
        </authorList>
    </citation>
    <scope>NUCLEOTIDE SEQUENCE [LARGE SCALE GENOMIC DNA]</scope>
    <source>
        <strain evidence="3 4">JCM 17540</strain>
    </source>
</reference>
<keyword evidence="2" id="KW-0472">Membrane</keyword>
<dbReference type="KEGG" id="tdf:H9L22_08990"/>
<evidence type="ECO:0000313" key="3">
    <source>
        <dbReference type="EMBL" id="QNP57344.1"/>
    </source>
</evidence>
<proteinExistence type="predicted"/>
<organism evidence="3 4">
    <name type="scientific">Tessaracoccus defluvii</name>
    <dbReference type="NCBI Taxonomy" id="1285901"/>
    <lineage>
        <taxon>Bacteria</taxon>
        <taxon>Bacillati</taxon>
        <taxon>Actinomycetota</taxon>
        <taxon>Actinomycetes</taxon>
        <taxon>Propionibacteriales</taxon>
        <taxon>Propionibacteriaceae</taxon>
        <taxon>Tessaracoccus</taxon>
    </lineage>
</organism>
<protein>
    <submittedName>
        <fullName evidence="3">Uncharacterized protein</fullName>
    </submittedName>
</protein>
<keyword evidence="4" id="KW-1185">Reference proteome</keyword>
<accession>A0A7H0H9X8</accession>
<evidence type="ECO:0000256" key="2">
    <source>
        <dbReference type="SAM" id="Phobius"/>
    </source>
</evidence>
<keyword evidence="2" id="KW-0812">Transmembrane</keyword>
<feature type="region of interest" description="Disordered" evidence="1">
    <location>
        <begin position="167"/>
        <end position="196"/>
    </location>
</feature>
<feature type="transmembrane region" description="Helical" evidence="2">
    <location>
        <begin position="28"/>
        <end position="50"/>
    </location>
</feature>
<keyword evidence="2" id="KW-1133">Transmembrane helix</keyword>
<dbReference type="EMBL" id="CP060789">
    <property type="protein sequence ID" value="QNP57344.1"/>
    <property type="molecule type" value="Genomic_DNA"/>
</dbReference>